<gene>
    <name evidence="2" type="ORF">Dsin_008191</name>
</gene>
<evidence type="ECO:0000256" key="1">
    <source>
        <dbReference type="SAM" id="MobiDB-lite"/>
    </source>
</evidence>
<evidence type="ECO:0000313" key="3">
    <source>
        <dbReference type="Proteomes" id="UP001281410"/>
    </source>
</evidence>
<accession>A0AAE0B300</accession>
<sequence>MKQRRLCRLCHGGEILPRAVDGNLNLLSPENFPKNSSYQNSRHTMHKVKSSPSQSSSPSNHRIYQHLPHPVTLEQPDFARTPIAHGPNPFYTHGGYNRYRYLDESAYGLRSADGTESLPVYLIAPAQVLCECIIWRL</sequence>
<dbReference type="Proteomes" id="UP001281410">
    <property type="component" value="Unassembled WGS sequence"/>
</dbReference>
<keyword evidence="3" id="KW-1185">Reference proteome</keyword>
<feature type="region of interest" description="Disordered" evidence="1">
    <location>
        <begin position="31"/>
        <end position="66"/>
    </location>
</feature>
<reference evidence="2" key="1">
    <citation type="journal article" date="2023" name="Plant J.">
        <title>Genome sequences and population genomics provide insights into the demographic history, inbreeding, and mutation load of two 'living fossil' tree species of Dipteronia.</title>
        <authorList>
            <person name="Feng Y."/>
            <person name="Comes H.P."/>
            <person name="Chen J."/>
            <person name="Zhu S."/>
            <person name="Lu R."/>
            <person name="Zhang X."/>
            <person name="Li P."/>
            <person name="Qiu J."/>
            <person name="Olsen K.M."/>
            <person name="Qiu Y."/>
        </authorList>
    </citation>
    <scope>NUCLEOTIDE SEQUENCE</scope>
    <source>
        <strain evidence="2">NBL</strain>
    </source>
</reference>
<feature type="compositionally biased region" description="Polar residues" evidence="1">
    <location>
        <begin position="31"/>
        <end position="42"/>
    </location>
</feature>
<organism evidence="2 3">
    <name type="scientific">Dipteronia sinensis</name>
    <dbReference type="NCBI Taxonomy" id="43782"/>
    <lineage>
        <taxon>Eukaryota</taxon>
        <taxon>Viridiplantae</taxon>
        <taxon>Streptophyta</taxon>
        <taxon>Embryophyta</taxon>
        <taxon>Tracheophyta</taxon>
        <taxon>Spermatophyta</taxon>
        <taxon>Magnoliopsida</taxon>
        <taxon>eudicotyledons</taxon>
        <taxon>Gunneridae</taxon>
        <taxon>Pentapetalae</taxon>
        <taxon>rosids</taxon>
        <taxon>malvids</taxon>
        <taxon>Sapindales</taxon>
        <taxon>Sapindaceae</taxon>
        <taxon>Hippocastanoideae</taxon>
        <taxon>Acereae</taxon>
        <taxon>Dipteronia</taxon>
    </lineage>
</organism>
<dbReference type="AlphaFoldDB" id="A0AAE0B300"/>
<proteinExistence type="predicted"/>
<name>A0AAE0B300_9ROSI</name>
<protein>
    <submittedName>
        <fullName evidence="2">Uncharacterized protein</fullName>
    </submittedName>
</protein>
<comment type="caution">
    <text evidence="2">The sequence shown here is derived from an EMBL/GenBank/DDBJ whole genome shotgun (WGS) entry which is preliminary data.</text>
</comment>
<dbReference type="EMBL" id="JANJYJ010000002">
    <property type="protein sequence ID" value="KAK3228329.1"/>
    <property type="molecule type" value="Genomic_DNA"/>
</dbReference>
<evidence type="ECO:0000313" key="2">
    <source>
        <dbReference type="EMBL" id="KAK3228329.1"/>
    </source>
</evidence>
<feature type="compositionally biased region" description="Low complexity" evidence="1">
    <location>
        <begin position="50"/>
        <end position="59"/>
    </location>
</feature>